<comment type="caution">
    <text evidence="2">The sequence shown here is derived from an EMBL/GenBank/DDBJ whole genome shotgun (WGS) entry which is preliminary data.</text>
</comment>
<gene>
    <name evidence="2" type="ORF">OENOO_35018</name>
</gene>
<keyword evidence="1" id="KW-0812">Transmembrane</keyword>
<evidence type="ECO:0000256" key="1">
    <source>
        <dbReference type="SAM" id="Phobius"/>
    </source>
</evidence>
<evidence type="ECO:0000313" key="3">
    <source>
        <dbReference type="Proteomes" id="UP000003346"/>
    </source>
</evidence>
<evidence type="ECO:0000313" key="2">
    <source>
        <dbReference type="EMBL" id="EAV39979.1"/>
    </source>
</evidence>
<proteinExistence type="predicted"/>
<keyword evidence="1" id="KW-1133">Transmembrane helix</keyword>
<dbReference type="Proteomes" id="UP000003346">
    <property type="component" value="Unassembled WGS sequence"/>
</dbReference>
<feature type="transmembrane region" description="Helical" evidence="1">
    <location>
        <begin position="93"/>
        <end position="112"/>
    </location>
</feature>
<reference evidence="2 3" key="1">
    <citation type="submission" date="2006-11" db="EMBL/GenBank/DDBJ databases">
        <authorList>
            <consortium name="Laboratoire de Microbiologie (Universite Bourgogne)"/>
            <consortium name="GENOME Express"/>
            <consortium name="UMR Oenologie Ampelologie (Universite Bordeaux 2)"/>
            <person name="Guzzo J."/>
        </authorList>
    </citation>
    <scope>NUCLEOTIDE SEQUENCE [LARGE SCALE GENOMIC DNA]</scope>
    <source>
        <strain evidence="2 3">ATCC BAA-1163</strain>
    </source>
</reference>
<dbReference type="EMBL" id="AAUV01000031">
    <property type="protein sequence ID" value="EAV39979.1"/>
    <property type="molecule type" value="Genomic_DNA"/>
</dbReference>
<accession>A0NHQ6</accession>
<protein>
    <submittedName>
        <fullName evidence="2">Uncharacterized protein</fullName>
    </submittedName>
</protein>
<sequence length="113" mass="13262">MIDNYYMNVDESKYKILMDLYRSTKPMAIDKSEALSFLIEERYVKKVRNHGDYDESYTNGHEDQYTLTNQGKKFLLTQLDPQAYARKKVQKSYLLSCFAIGISIIALIRSLFL</sequence>
<name>A0NHQ6_OENOE</name>
<dbReference type="HOGENOM" id="CLU_2207348_0_0_9"/>
<organism evidence="2 3">
    <name type="scientific">Oenococcus oeni ATCC BAA-1163</name>
    <dbReference type="NCBI Taxonomy" id="379360"/>
    <lineage>
        <taxon>Bacteria</taxon>
        <taxon>Bacillati</taxon>
        <taxon>Bacillota</taxon>
        <taxon>Bacilli</taxon>
        <taxon>Lactobacillales</taxon>
        <taxon>Lactobacillaceae</taxon>
        <taxon>Oenococcus</taxon>
    </lineage>
</organism>
<keyword evidence="1" id="KW-0472">Membrane</keyword>
<dbReference type="AlphaFoldDB" id="A0NHQ6"/>